<evidence type="ECO:0000313" key="2">
    <source>
        <dbReference type="EMBL" id="CAK9216481.1"/>
    </source>
</evidence>
<dbReference type="Proteomes" id="UP001497512">
    <property type="component" value="Chromosome 2"/>
</dbReference>
<feature type="compositionally biased region" description="Basic and acidic residues" evidence="1">
    <location>
        <begin position="16"/>
        <end position="27"/>
    </location>
</feature>
<gene>
    <name evidence="2" type="ORF">CSSPTR1EN2_LOCUS13492</name>
</gene>
<evidence type="ECO:0000313" key="3">
    <source>
        <dbReference type="Proteomes" id="UP001497512"/>
    </source>
</evidence>
<name>A0ABP0UAM4_9BRYO</name>
<evidence type="ECO:0000256" key="1">
    <source>
        <dbReference type="SAM" id="MobiDB-lite"/>
    </source>
</evidence>
<sequence length="640" mass="71831">MELSRPGSSSLAQALRESERGAAKSGDDADVSEVLNFAGIEIKSPSLKPLWQDAAELSTNDRLLKTVYQRGQRRMVEILKIQAPEDGHVVGHALVKAVEGSNLYVVKILRKGLAELTMSELMPRFLAFSLLKATETGSLEIVQELMKPLNISTMALMGYELVKSKDDGYPFVKVNLTKDWQKLILGFKSLLPAAELKLQAEKLELRGTRTDQEAIHTATRLCYHIYFIWRLLIIAGGTAHVSIFRELLLRRDEHIVMANEAKSTAVGFENPRVQELMRVRAQIDDDFMKLAMKVLAKQGRDKILYILWRSSTKGKVNSSLPGKKNAVSDSVESLWHCEARSHFGLWEILMDVPVLLMDMEGSYQDDSEKLRQSLRRYSYVQPLIPQVAKLNVQFRMSVDIQPNFIELMVGINHVRVMVDNAVWEEKRTGHFPSRVYLSIVPVNAGLTSVTMTGSSQNTSVKVGVSEQVRVGVRANIKAAPAGGISLTAGKATMSKIEGKPWQMEQLPEEGDRGGSFTWTLANLRGSGFDRLNPMIGEAKRSIWQFGKRVPLNPLLVLPFGSNGGVQFTASEYSDTLAWRYPKDLENTTLMFNIVGRVHTTYITQDTFWETRMMPFECKVEQKLEPCGEPLGADKKKKKKK</sequence>
<proteinExistence type="predicted"/>
<reference evidence="2" key="1">
    <citation type="submission" date="2024-02" db="EMBL/GenBank/DDBJ databases">
        <authorList>
            <consortium name="ELIXIR-Norway"/>
            <consortium name="Elixir Norway"/>
        </authorList>
    </citation>
    <scope>NUCLEOTIDE SEQUENCE</scope>
</reference>
<dbReference type="PANTHER" id="PTHR31439">
    <property type="entry name" value="EXPRESSED PROTEIN"/>
    <property type="match status" value="1"/>
</dbReference>
<feature type="region of interest" description="Disordered" evidence="1">
    <location>
        <begin position="1"/>
        <end position="28"/>
    </location>
</feature>
<dbReference type="PANTHER" id="PTHR31439:SF4">
    <property type="entry name" value="NEURONAL PAS DOMAIN PROTEIN"/>
    <property type="match status" value="1"/>
</dbReference>
<dbReference type="EMBL" id="OZ019894">
    <property type="protein sequence ID" value="CAK9216481.1"/>
    <property type="molecule type" value="Genomic_DNA"/>
</dbReference>
<protein>
    <submittedName>
        <fullName evidence="2">Uncharacterized protein</fullName>
    </submittedName>
</protein>
<organism evidence="2 3">
    <name type="scientific">Sphagnum troendelagicum</name>
    <dbReference type="NCBI Taxonomy" id="128251"/>
    <lineage>
        <taxon>Eukaryota</taxon>
        <taxon>Viridiplantae</taxon>
        <taxon>Streptophyta</taxon>
        <taxon>Embryophyta</taxon>
        <taxon>Bryophyta</taxon>
        <taxon>Sphagnophytina</taxon>
        <taxon>Sphagnopsida</taxon>
        <taxon>Sphagnales</taxon>
        <taxon>Sphagnaceae</taxon>
        <taxon>Sphagnum</taxon>
    </lineage>
</organism>
<feature type="compositionally biased region" description="Polar residues" evidence="1">
    <location>
        <begin position="1"/>
        <end position="12"/>
    </location>
</feature>
<accession>A0ABP0UAM4</accession>
<keyword evidence="3" id="KW-1185">Reference proteome</keyword>